<feature type="coiled-coil region" evidence="5">
    <location>
        <begin position="181"/>
        <end position="208"/>
    </location>
</feature>
<evidence type="ECO:0008006" key="8">
    <source>
        <dbReference type="Google" id="ProtNLM"/>
    </source>
</evidence>
<keyword evidence="7" id="KW-1185">Reference proteome</keyword>
<evidence type="ECO:0000313" key="7">
    <source>
        <dbReference type="Proteomes" id="UP001214628"/>
    </source>
</evidence>
<dbReference type="GO" id="GO:0017056">
    <property type="term" value="F:structural constituent of nuclear pore"/>
    <property type="evidence" value="ECO:0007669"/>
    <property type="project" value="TreeGrafter"/>
</dbReference>
<organism evidence="6 7">
    <name type="scientific">Malassezia psittaci</name>
    <dbReference type="NCBI Taxonomy" id="1821823"/>
    <lineage>
        <taxon>Eukaryota</taxon>
        <taxon>Fungi</taxon>
        <taxon>Dikarya</taxon>
        <taxon>Basidiomycota</taxon>
        <taxon>Ustilaginomycotina</taxon>
        <taxon>Malasseziomycetes</taxon>
        <taxon>Malasseziales</taxon>
        <taxon>Malasseziaceae</taxon>
        <taxon>Malassezia</taxon>
    </lineage>
</organism>
<keyword evidence="3" id="KW-0813">Transport</keyword>
<gene>
    <name evidence="6" type="ORF">MPSI1_002389</name>
</gene>
<proteinExistence type="inferred from homology"/>
<dbReference type="GO" id="GO:0006999">
    <property type="term" value="P:nuclear pore organization"/>
    <property type="evidence" value="ECO:0007669"/>
    <property type="project" value="TreeGrafter"/>
</dbReference>
<dbReference type="PANTHER" id="PTHR31344">
    <property type="entry name" value="NUCLEAR PORE COMPLEX PROTEIN NUP205"/>
    <property type="match status" value="1"/>
</dbReference>
<dbReference type="EMBL" id="CP118377">
    <property type="protein sequence ID" value="WFD43725.1"/>
    <property type="molecule type" value="Genomic_DNA"/>
</dbReference>
<keyword evidence="5" id="KW-0175">Coiled coil</keyword>
<sequence>MAAGAKELSVFEPGRFEALCGLLEAVADSAGTSSSVGSSSWYIALERNGSHLANLGKVAPNREAERREISAGKIVLNGHTQTLNADFVAQTLLISDALHVSEVYAASLLQEGIHASSRWARTPTEVAILLHYREKLALFACIKNLYLFAYTLCVSSESDTLRTGIQFSRFLDQLGKHPGFVRQILDEIKRLDTERAEVQRALQSALAASAARLRDEIQLDRVSWIEQAQQELGHVLYLQALSRRQTPSAIEDLLEFASKQEVVNATTAMPIYVLMAILACFDTMPDDAADWLVRHGNSSLFTLQKLWEDVSFLSSVHRRLEKSWSSEGMRRVVSISFAMFLSEGMQQSANLAAQVGISQTQVQTLLMQSIAPTDDHAESGLLFMVLRVLLFEQSSTDALDEDAANARALRNVDQAFQPYVLQQVEHWVMQLVMTQLGLLKKLQRAEEDTAFAALRTSRPGTVLPSRRFDIEALFDLIALLGRSHPDAGLPFWTCADRRMQRFMHWAIDMREPGQQRALLDMLAALANGEQCAGHAHAILESDAQSVGADRRLATWMRLFDWIAHYVEQFRARGGSIPPEEMVLLRAFLHVLAMVVRWSTAARDSLFLNTAYMPIARLYALYACPIPVDLKAAILRALTSFALPTGANATSSRILSELWDRLQQSAVLKPPKNTSIAPIVYELENTEATHYQYPGSTEFVRFLTAILPSCSATNQANALLQVTRNDLAPNMVSHAVNRAWTQPNLSANNTSSLHSSAPYIAFVVDNVFLQASSRTYANPAERWDVSAACLDFIEHCLADWPWASSEAHKMDSSMLTSLVRHPGFALVQRILTGSKLWQELLFFLHPNANSAGYEAVNQIQSEYPVFVHCVQQSLQIMLHVFHMQHSFLRKICPALLEAGGALAKSVGSLSSYMPLDLHLLHAHQIVVEIALYANCTNERIVFSSLQLLAVMANSNTFRSTDQFGPLRQRHSMNRLVGIIEMLGETVRVRSGILAWLQTPAADLDKFHVDTASENVPSTDLSSAIQGAVLGILLNGTAMHAASPNIAHLLLGYDLHTTTDADRLPHEPVLLHLLCEMVNVPESSHDTEDVSLMQRAPVLTEKILHLLHQLSVQPYTSLATLRYLRAQPNFLQRQLDAYSPQPLPVIRSEDPLRNAYGEFVEVNGTVHFTSAANVLAMLHSGAHIIALAALEIRALALQNQLQRAMPLIRSLLGLNRGVGTLQRCVHGVCGEWHDDRDKLAELISITTPESLVDAQHPDAATGSEVFDLRAVAQLLVADRSQRTAATNFKEGYNEWLDQVTYVLRWASAQNTRRSMAFARRDALQVWCDTLGVVVLEALHLLHAESRVNVILNGIHSVMPLLKQDADTQQQDSRLAELAANATLTSLRALQSSKDTASILQASPERILQMQRLFVDAMVNPVSGAATRMDLCLAYVCVLQMVQSASSANTLAQRSASLLAMSRERIVSVLIRDALDGSDVAQTIALTTLTNLERFESCIQMHRKSEWIELLVQRGYLSSLVRQLQALNPALQDVLSVDPSSLNAQYVYEALMAFLTRLTTSRKGAHELLDAHLFRVLARMDFVSMQPESLHNSLPDRMDDAGFFPALSERYAALITPMLQLVLGVLHNTHETLSGSMQSSSYLATAARKQVMAFITSHSDAFLALLHAAAHRQASLAEVQQAVFLIECLAMVIPEASSEGNMDAMHAAIQALGGMYLEGSADNLLAPHTSSEQEEANVFAPTLGGLLHFDVHQQVRASVFDLRAIRLVHRMVRVVAQYWERVSMPRETQPSIRTVLVSSLETIARDEARSTSMPRMLTTPTLGTVIGALIEQHASFTHCLSSWERVWSMQSTPASQRAGEWLEVSREVLGEDGAQDSVADQHRVSEVLAHTGTQLETEIYQHLDTLELLLVLLVRHLRVYDQRKAHGNSIAADWPAMQTTESTSVAIAEAKDWLAIRQAARAALEPVLGKLESLSMVRVHEINLKPTSLTKAQTQLPFLQMAARSVSNVLLASDS</sequence>
<reference evidence="6" key="1">
    <citation type="submission" date="2023-02" db="EMBL/GenBank/DDBJ databases">
        <title>Mating type loci evolution in Malassezia.</title>
        <authorList>
            <person name="Coelho M.A."/>
        </authorList>
    </citation>
    <scope>NUCLEOTIDE SEQUENCE</scope>
    <source>
        <strain evidence="6">CBS 14136</strain>
    </source>
</reference>
<dbReference type="InterPro" id="IPR021827">
    <property type="entry name" value="Nup186/Nup192/Nup205"/>
</dbReference>
<evidence type="ECO:0000256" key="2">
    <source>
        <dbReference type="ARBA" id="ARBA00005892"/>
    </source>
</evidence>
<evidence type="ECO:0000256" key="1">
    <source>
        <dbReference type="ARBA" id="ARBA00004123"/>
    </source>
</evidence>
<evidence type="ECO:0000256" key="5">
    <source>
        <dbReference type="SAM" id="Coils"/>
    </source>
</evidence>
<comment type="subcellular location">
    <subcellularLocation>
        <location evidence="1">Nucleus</location>
    </subcellularLocation>
</comment>
<dbReference type="PANTHER" id="PTHR31344:SF0">
    <property type="entry name" value="NUCLEAR PORE COMPLEX PROTEIN NUP205"/>
    <property type="match status" value="1"/>
</dbReference>
<dbReference type="GO" id="GO:0044611">
    <property type="term" value="C:nuclear pore inner ring"/>
    <property type="evidence" value="ECO:0007669"/>
    <property type="project" value="TreeGrafter"/>
</dbReference>
<accession>A0AAF0JEM8</accession>
<evidence type="ECO:0000313" key="6">
    <source>
        <dbReference type="EMBL" id="WFD43725.1"/>
    </source>
</evidence>
<evidence type="ECO:0000256" key="3">
    <source>
        <dbReference type="ARBA" id="ARBA00022448"/>
    </source>
</evidence>
<name>A0AAF0JEM8_9BASI</name>
<dbReference type="Pfam" id="PF11894">
    <property type="entry name" value="Nup192"/>
    <property type="match status" value="1"/>
</dbReference>
<comment type="similarity">
    <text evidence="2">Belongs to the NUP186/NUP192/NUP205 family.</text>
</comment>
<protein>
    <recommendedName>
        <fullName evidence="8">Nucleoporin</fullName>
    </recommendedName>
</protein>
<dbReference type="Proteomes" id="UP001214628">
    <property type="component" value="Chromosome 3"/>
</dbReference>
<evidence type="ECO:0000256" key="4">
    <source>
        <dbReference type="ARBA" id="ARBA00023242"/>
    </source>
</evidence>
<keyword evidence="4" id="KW-0539">Nucleus</keyword>